<proteinExistence type="predicted"/>
<sequence>MFSDTHYPEWEDIVSLFNPVKGRVSCVGYAPSQGRRCQMPRNKNAVGLAYGILAEMKPLDHGISAVTKQELYQLAGFMLCRFHCDQAMRVACDWAKEAARRLERLYEPRQYQGNGYAEAEAKCFDKLYEILQRLEKLEANLDRKQSNRKQHSGNNPFMAGSPRAESFGSRATSNSQAPKESPRCEPDQKQKQGTDFRSKPPPPQSPPKQAAPQPKSAITPASKPAKQSEREIWDEVWSKYLAGWACLDKNPKDVDAKVPWPTKSGKLKDVSDENVRKFFWEGPSNGLKSGPEWFSVMSTETKKWHTDKIMARFGPGAAVQQHKEALDLIARVVTAVWQDSKRNRHQT</sequence>
<dbReference type="OrthoDB" id="412109at2759"/>
<dbReference type="Proteomes" id="UP000076881">
    <property type="component" value="Unassembled WGS sequence"/>
</dbReference>
<dbReference type="EMBL" id="AZHF01000002">
    <property type="protein sequence ID" value="OAA80116.1"/>
    <property type="molecule type" value="Genomic_DNA"/>
</dbReference>
<dbReference type="AlphaFoldDB" id="A0A168J872"/>
<evidence type="ECO:0000313" key="2">
    <source>
        <dbReference type="EMBL" id="OAA80116.1"/>
    </source>
</evidence>
<reference evidence="2 3" key="1">
    <citation type="journal article" date="2016" name="Genome Biol. Evol.">
        <title>Divergent and convergent evolution of fungal pathogenicity.</title>
        <authorList>
            <person name="Shang Y."/>
            <person name="Xiao G."/>
            <person name="Zheng P."/>
            <person name="Cen K."/>
            <person name="Zhan S."/>
            <person name="Wang C."/>
        </authorList>
    </citation>
    <scope>NUCLEOTIDE SEQUENCE [LARGE SCALE GENOMIC DNA]</scope>
    <source>
        <strain evidence="2 3">RCEF 1005</strain>
    </source>
</reference>
<feature type="region of interest" description="Disordered" evidence="1">
    <location>
        <begin position="141"/>
        <end position="230"/>
    </location>
</feature>
<evidence type="ECO:0000313" key="3">
    <source>
        <dbReference type="Proteomes" id="UP000076881"/>
    </source>
</evidence>
<feature type="compositionally biased region" description="Polar residues" evidence="1">
    <location>
        <begin position="169"/>
        <end position="178"/>
    </location>
</feature>
<gene>
    <name evidence="2" type="ORF">LEL_03602</name>
</gene>
<evidence type="ECO:0000256" key="1">
    <source>
        <dbReference type="SAM" id="MobiDB-lite"/>
    </source>
</evidence>
<feature type="compositionally biased region" description="Basic and acidic residues" evidence="1">
    <location>
        <begin position="180"/>
        <end position="198"/>
    </location>
</feature>
<protein>
    <submittedName>
        <fullName evidence="2">Uncharacterized protein</fullName>
    </submittedName>
</protein>
<accession>A0A168J872</accession>
<dbReference type="STRING" id="1081108.A0A168J872"/>
<comment type="caution">
    <text evidence="2">The sequence shown here is derived from an EMBL/GenBank/DDBJ whole genome shotgun (WGS) entry which is preliminary data.</text>
</comment>
<name>A0A168J872_CORDF</name>
<keyword evidence="3" id="KW-1185">Reference proteome</keyword>
<feature type="compositionally biased region" description="Low complexity" evidence="1">
    <location>
        <begin position="207"/>
        <end position="217"/>
    </location>
</feature>
<organism evidence="2 3">
    <name type="scientific">Akanthomyces lecanii RCEF 1005</name>
    <dbReference type="NCBI Taxonomy" id="1081108"/>
    <lineage>
        <taxon>Eukaryota</taxon>
        <taxon>Fungi</taxon>
        <taxon>Dikarya</taxon>
        <taxon>Ascomycota</taxon>
        <taxon>Pezizomycotina</taxon>
        <taxon>Sordariomycetes</taxon>
        <taxon>Hypocreomycetidae</taxon>
        <taxon>Hypocreales</taxon>
        <taxon>Cordycipitaceae</taxon>
        <taxon>Akanthomyces</taxon>
        <taxon>Cordyceps confragosa</taxon>
    </lineage>
</organism>